<dbReference type="NCBIfam" id="TIGR01444">
    <property type="entry name" value="fkbM_fam"/>
    <property type="match status" value="1"/>
</dbReference>
<evidence type="ECO:0000259" key="1">
    <source>
        <dbReference type="Pfam" id="PF05050"/>
    </source>
</evidence>
<protein>
    <recommendedName>
        <fullName evidence="1">Methyltransferase FkbM domain-containing protein</fullName>
    </recommendedName>
</protein>
<dbReference type="Proteomes" id="UP000177269">
    <property type="component" value="Unassembled WGS sequence"/>
</dbReference>
<name>A0A1G2P3Q6_9BACT</name>
<proteinExistence type="predicted"/>
<dbReference type="EMBL" id="MHSK01000003">
    <property type="protein sequence ID" value="OHA42913.1"/>
    <property type="molecule type" value="Genomic_DNA"/>
</dbReference>
<evidence type="ECO:0000313" key="2">
    <source>
        <dbReference type="EMBL" id="OHA42913.1"/>
    </source>
</evidence>
<dbReference type="SUPFAM" id="SSF53335">
    <property type="entry name" value="S-adenosyl-L-methionine-dependent methyltransferases"/>
    <property type="match status" value="1"/>
</dbReference>
<dbReference type="InterPro" id="IPR006342">
    <property type="entry name" value="FkbM_mtfrase"/>
</dbReference>
<dbReference type="AlphaFoldDB" id="A0A1G2P3Q6"/>
<comment type="caution">
    <text evidence="2">The sequence shown here is derived from an EMBL/GenBank/DDBJ whole genome shotgun (WGS) entry which is preliminary data.</text>
</comment>
<dbReference type="PANTHER" id="PTHR34203">
    <property type="entry name" value="METHYLTRANSFERASE, FKBM FAMILY PROTEIN"/>
    <property type="match status" value="1"/>
</dbReference>
<dbReference type="Pfam" id="PF05050">
    <property type="entry name" value="Methyltransf_21"/>
    <property type="match status" value="1"/>
</dbReference>
<dbReference type="Gene3D" id="3.40.50.150">
    <property type="entry name" value="Vaccinia Virus protein VP39"/>
    <property type="match status" value="1"/>
</dbReference>
<gene>
    <name evidence="2" type="ORF">A3G52_02245</name>
</gene>
<feature type="domain" description="Methyltransferase FkbM" evidence="1">
    <location>
        <begin position="81"/>
        <end position="239"/>
    </location>
</feature>
<sequence>MITAMKIFKQARWKFLLGVFKIKRFVNRWFGVRRLDYGPKDIFILTDTLREWETRARSVGKEPKTVPWLEKHGGVGTVFYDIGANIGAYSLVAAAQGARVIAFEPAPHNFYKIHENILLNKLNDKITVVPLALAENEGVIVSYIVVKTFGASHSFSFQEKPSETLPAQSFLAIDLDTCMKTFSFPLPTMMKIDVDGAEKDVINGARTLLSNPYLKHLLVEIVDELSAELIRDLANMGFKLVDQEIAGTGATNYIFERL</sequence>
<dbReference type="InterPro" id="IPR052514">
    <property type="entry name" value="SAM-dependent_MTase"/>
</dbReference>
<dbReference type="InterPro" id="IPR029063">
    <property type="entry name" value="SAM-dependent_MTases_sf"/>
</dbReference>
<organism evidence="2 3">
    <name type="scientific">Candidatus Taylorbacteria bacterium RIFCSPLOWO2_12_FULL_43_20</name>
    <dbReference type="NCBI Taxonomy" id="1802332"/>
    <lineage>
        <taxon>Bacteria</taxon>
        <taxon>Candidatus Tayloriibacteriota</taxon>
    </lineage>
</organism>
<evidence type="ECO:0000313" key="3">
    <source>
        <dbReference type="Proteomes" id="UP000177269"/>
    </source>
</evidence>
<accession>A0A1G2P3Q6</accession>
<reference evidence="2 3" key="1">
    <citation type="journal article" date="2016" name="Nat. Commun.">
        <title>Thousands of microbial genomes shed light on interconnected biogeochemical processes in an aquifer system.</title>
        <authorList>
            <person name="Anantharaman K."/>
            <person name="Brown C.T."/>
            <person name="Hug L.A."/>
            <person name="Sharon I."/>
            <person name="Castelle C.J."/>
            <person name="Probst A.J."/>
            <person name="Thomas B.C."/>
            <person name="Singh A."/>
            <person name="Wilkins M.J."/>
            <person name="Karaoz U."/>
            <person name="Brodie E.L."/>
            <person name="Williams K.H."/>
            <person name="Hubbard S.S."/>
            <person name="Banfield J.F."/>
        </authorList>
    </citation>
    <scope>NUCLEOTIDE SEQUENCE [LARGE SCALE GENOMIC DNA]</scope>
</reference>
<dbReference type="PANTHER" id="PTHR34203:SF15">
    <property type="entry name" value="SLL1173 PROTEIN"/>
    <property type="match status" value="1"/>
</dbReference>